<accession>A0A8K0NG21</accession>
<evidence type="ECO:0000313" key="3">
    <source>
        <dbReference type="Proteomes" id="UP000811619"/>
    </source>
</evidence>
<protein>
    <submittedName>
        <fullName evidence="2">Uncharacterized protein</fullName>
    </submittedName>
</protein>
<feature type="compositionally biased region" description="Polar residues" evidence="1">
    <location>
        <begin position="31"/>
        <end position="41"/>
    </location>
</feature>
<dbReference type="AlphaFoldDB" id="A0A8K0NG21"/>
<organism evidence="2 3">
    <name type="scientific">Claviceps africana</name>
    <dbReference type="NCBI Taxonomy" id="83212"/>
    <lineage>
        <taxon>Eukaryota</taxon>
        <taxon>Fungi</taxon>
        <taxon>Dikarya</taxon>
        <taxon>Ascomycota</taxon>
        <taxon>Pezizomycotina</taxon>
        <taxon>Sordariomycetes</taxon>
        <taxon>Hypocreomycetidae</taxon>
        <taxon>Hypocreales</taxon>
        <taxon>Clavicipitaceae</taxon>
        <taxon>Claviceps</taxon>
    </lineage>
</organism>
<dbReference type="Proteomes" id="UP000811619">
    <property type="component" value="Unassembled WGS sequence"/>
</dbReference>
<feature type="region of interest" description="Disordered" evidence="1">
    <location>
        <begin position="1"/>
        <end position="50"/>
    </location>
</feature>
<comment type="caution">
    <text evidence="2">The sequence shown here is derived from an EMBL/GenBank/DDBJ whole genome shotgun (WGS) entry which is preliminary data.</text>
</comment>
<sequence>MSTAVRQAIKPTHAPLLRTATPCRRPKHRNTIPTPSAQSRSLAAPPSTRKPRSVADVFTLARIPQSAFESVIAQNATSFTRLSCAEYYAVAQQFVEAIRRCENPWAVSFSREDGVPAETIHAVGCIMRQIPSKSANAFAMALWSSASEKGHRPSTLSLVRHLIRSGAYGRVPLLRGVEARYRQLVAGGRDADALTAEGELL</sequence>
<dbReference type="OrthoDB" id="5379420at2759"/>
<feature type="non-terminal residue" evidence="2">
    <location>
        <position position="201"/>
    </location>
</feature>
<name>A0A8K0NG21_9HYPO</name>
<proteinExistence type="predicted"/>
<evidence type="ECO:0000313" key="2">
    <source>
        <dbReference type="EMBL" id="KAG5916437.1"/>
    </source>
</evidence>
<gene>
    <name evidence="2" type="ORF">E4U42_007666</name>
</gene>
<evidence type="ECO:0000256" key="1">
    <source>
        <dbReference type="SAM" id="MobiDB-lite"/>
    </source>
</evidence>
<reference evidence="2" key="1">
    <citation type="journal article" date="2020" name="bioRxiv">
        <title>Whole genome comparisons of ergot fungi reveals the divergence and evolution of species within the genus Claviceps are the result of varying mechanisms driving genome evolution and host range expansion.</title>
        <authorList>
            <person name="Wyka S.A."/>
            <person name="Mondo S.J."/>
            <person name="Liu M."/>
            <person name="Dettman J."/>
            <person name="Nalam V."/>
            <person name="Broders K.D."/>
        </authorList>
    </citation>
    <scope>NUCLEOTIDE SEQUENCE</scope>
    <source>
        <strain evidence="2">CCC 489</strain>
    </source>
</reference>
<keyword evidence="3" id="KW-1185">Reference proteome</keyword>
<dbReference type="EMBL" id="SRPY01000893">
    <property type="protein sequence ID" value="KAG5916437.1"/>
    <property type="molecule type" value="Genomic_DNA"/>
</dbReference>